<keyword evidence="8" id="KW-0234">DNA repair</keyword>
<evidence type="ECO:0000313" key="11">
    <source>
        <dbReference type="EMBL" id="KKR91088.1"/>
    </source>
</evidence>
<dbReference type="GO" id="GO:0046872">
    <property type="term" value="F:metal ion binding"/>
    <property type="evidence" value="ECO:0007669"/>
    <property type="project" value="UniProtKB-KW"/>
</dbReference>
<keyword evidence="1" id="KW-0479">Metal-binding</keyword>
<evidence type="ECO:0000256" key="7">
    <source>
        <dbReference type="ARBA" id="ARBA00023125"/>
    </source>
</evidence>
<dbReference type="GO" id="GO:0003684">
    <property type="term" value="F:damaged DNA binding"/>
    <property type="evidence" value="ECO:0007669"/>
    <property type="project" value="InterPro"/>
</dbReference>
<evidence type="ECO:0000313" key="12">
    <source>
        <dbReference type="Proteomes" id="UP000034961"/>
    </source>
</evidence>
<dbReference type="GO" id="GO:0016787">
    <property type="term" value="F:hydrolase activity"/>
    <property type="evidence" value="ECO:0007669"/>
    <property type="project" value="UniProtKB-KW"/>
</dbReference>
<keyword evidence="7" id="KW-0238">DNA-binding</keyword>
<accession>A0A0G0UQS8</accession>
<keyword evidence="6" id="KW-0346">Stress response</keyword>
<proteinExistence type="predicted"/>
<dbReference type="PANTHER" id="PTHR32472:SF10">
    <property type="entry name" value="DNA REPAIR PROTEIN RADA-LIKE PROTEIN"/>
    <property type="match status" value="1"/>
</dbReference>
<dbReference type="InterPro" id="IPR027417">
    <property type="entry name" value="P-loop_NTPase"/>
</dbReference>
<keyword evidence="2" id="KW-0547">Nucleotide-binding</keyword>
<keyword evidence="4" id="KW-0378">Hydrolase</keyword>
<dbReference type="PANTHER" id="PTHR32472">
    <property type="entry name" value="DNA REPAIR PROTEIN RADA"/>
    <property type="match status" value="1"/>
</dbReference>
<dbReference type="EMBL" id="LCAN01000048">
    <property type="protein sequence ID" value="KKR91088.1"/>
    <property type="molecule type" value="Genomic_DNA"/>
</dbReference>
<dbReference type="NCBIfam" id="TIGR00416">
    <property type="entry name" value="sms"/>
    <property type="match status" value="1"/>
</dbReference>
<dbReference type="GO" id="GO:0005829">
    <property type="term" value="C:cytosol"/>
    <property type="evidence" value="ECO:0007669"/>
    <property type="project" value="TreeGrafter"/>
</dbReference>
<dbReference type="Gene3D" id="3.30.230.10">
    <property type="match status" value="1"/>
</dbReference>
<dbReference type="PATRIC" id="fig|1618474.3.peg.1096"/>
<feature type="non-terminal residue" evidence="11">
    <location>
        <position position="1"/>
    </location>
</feature>
<protein>
    <recommendedName>
        <fullName evidence="9">DNA repair protein RadA</fullName>
    </recommendedName>
</protein>
<sequence>LQVVKSVVAPLAGAEKKAGTNPATTILYTSGEESPEQIGLRARRLGFSAKQNESLTLFAETNMEALLSQLTHSEAYGLLIVDSIQTMYSEALTGAPGSVGQVRECAYQLIQTAKSLRIPTIIVGQVTKEGSIAGPKVLEHLVDTVLYMEGSRFEETRILRVTKNRFGPTDEVGVFSMHEDGLREVTNPSSSFIQQREHALAGQATVVVMEGTRPILVEIQALVAPSELKSPRRVGNGVSFNRLTMICAILSKHLRLPLERFDVYVNVSGGMTIAEPAADLGIAVSIVSSFKNKPLPDKAVAIGELSLLGEVQRVSRSERRIKEAKRLGYTTIYDSSRFPQITHLVKNISR</sequence>
<organism evidence="11 12">
    <name type="scientific">Candidatus Roizmanbacteria bacterium GW2011_GWA1_41_13</name>
    <dbReference type="NCBI Taxonomy" id="1618474"/>
    <lineage>
        <taxon>Bacteria</taxon>
        <taxon>Candidatus Roizmaniibacteriota</taxon>
    </lineage>
</organism>
<dbReference type="GO" id="GO:0000725">
    <property type="term" value="P:recombinational repair"/>
    <property type="evidence" value="ECO:0007669"/>
    <property type="project" value="TreeGrafter"/>
</dbReference>
<dbReference type="InterPro" id="IPR014721">
    <property type="entry name" value="Ribsml_uS5_D2-typ_fold_subgr"/>
</dbReference>
<dbReference type="InterPro" id="IPR004504">
    <property type="entry name" value="DNA_repair_RadA"/>
</dbReference>
<dbReference type="Proteomes" id="UP000034961">
    <property type="component" value="Unassembled WGS sequence"/>
</dbReference>
<reference evidence="11 12" key="1">
    <citation type="journal article" date="2015" name="Nature">
        <title>rRNA introns, odd ribosomes, and small enigmatic genomes across a large radiation of phyla.</title>
        <authorList>
            <person name="Brown C.T."/>
            <person name="Hug L.A."/>
            <person name="Thomas B.C."/>
            <person name="Sharon I."/>
            <person name="Castelle C.J."/>
            <person name="Singh A."/>
            <person name="Wilkins M.J."/>
            <person name="Williams K.H."/>
            <person name="Banfield J.F."/>
        </authorList>
    </citation>
    <scope>NUCLEOTIDE SEQUENCE [LARGE SCALE GENOMIC DNA]</scope>
</reference>
<keyword evidence="3" id="KW-0227">DNA damage</keyword>
<dbReference type="SUPFAM" id="SSF54211">
    <property type="entry name" value="Ribosomal protein S5 domain 2-like"/>
    <property type="match status" value="1"/>
</dbReference>
<evidence type="ECO:0000256" key="8">
    <source>
        <dbReference type="ARBA" id="ARBA00023204"/>
    </source>
</evidence>
<dbReference type="GO" id="GO:0140664">
    <property type="term" value="F:ATP-dependent DNA damage sensor activity"/>
    <property type="evidence" value="ECO:0007669"/>
    <property type="project" value="InterPro"/>
</dbReference>
<dbReference type="InterPro" id="IPR020588">
    <property type="entry name" value="RecA_ATP-bd"/>
</dbReference>
<gene>
    <name evidence="11" type="ORF">UU41_C0048G0001</name>
</gene>
<evidence type="ECO:0000256" key="2">
    <source>
        <dbReference type="ARBA" id="ARBA00022741"/>
    </source>
</evidence>
<dbReference type="SUPFAM" id="SSF52540">
    <property type="entry name" value="P-loop containing nucleoside triphosphate hydrolases"/>
    <property type="match status" value="1"/>
</dbReference>
<evidence type="ECO:0000256" key="9">
    <source>
        <dbReference type="NCBIfam" id="TIGR00416"/>
    </source>
</evidence>
<evidence type="ECO:0000256" key="1">
    <source>
        <dbReference type="ARBA" id="ARBA00022723"/>
    </source>
</evidence>
<dbReference type="InterPro" id="IPR020568">
    <property type="entry name" value="Ribosomal_Su5_D2-typ_SF"/>
</dbReference>
<dbReference type="GO" id="GO:0005524">
    <property type="term" value="F:ATP binding"/>
    <property type="evidence" value="ECO:0007669"/>
    <property type="project" value="UniProtKB-UniRule"/>
</dbReference>
<dbReference type="Gene3D" id="3.40.50.300">
    <property type="entry name" value="P-loop containing nucleotide triphosphate hydrolases"/>
    <property type="match status" value="1"/>
</dbReference>
<keyword evidence="5" id="KW-0067">ATP-binding</keyword>
<dbReference type="PROSITE" id="PS50162">
    <property type="entry name" value="RECA_2"/>
    <property type="match status" value="1"/>
</dbReference>
<name>A0A0G0UQS8_9BACT</name>
<evidence type="ECO:0000259" key="10">
    <source>
        <dbReference type="PROSITE" id="PS50162"/>
    </source>
</evidence>
<feature type="domain" description="RecA family profile 1" evidence="10">
    <location>
        <begin position="1"/>
        <end position="126"/>
    </location>
</feature>
<comment type="caution">
    <text evidence="11">The sequence shown here is derived from an EMBL/GenBank/DDBJ whole genome shotgun (WGS) entry which is preliminary data.</text>
</comment>
<evidence type="ECO:0000256" key="6">
    <source>
        <dbReference type="ARBA" id="ARBA00023016"/>
    </source>
</evidence>
<dbReference type="AlphaFoldDB" id="A0A0G0UQS8"/>
<evidence type="ECO:0000256" key="5">
    <source>
        <dbReference type="ARBA" id="ARBA00022840"/>
    </source>
</evidence>
<dbReference type="PRINTS" id="PR01874">
    <property type="entry name" value="DNAREPAIRADA"/>
</dbReference>
<evidence type="ECO:0000256" key="3">
    <source>
        <dbReference type="ARBA" id="ARBA00022763"/>
    </source>
</evidence>
<evidence type="ECO:0000256" key="4">
    <source>
        <dbReference type="ARBA" id="ARBA00022801"/>
    </source>
</evidence>